<reference evidence="1" key="1">
    <citation type="submission" date="2018-10" db="EMBL/GenBank/DDBJ databases">
        <title>Population genomic analysis revealed the cold adaptation of white poplar.</title>
        <authorList>
            <person name="Liu Y.-J."/>
        </authorList>
    </citation>
    <scope>NUCLEOTIDE SEQUENCE [LARGE SCALE GENOMIC DNA]</scope>
    <source>
        <strain evidence="1">PAL-ZL1</strain>
    </source>
</reference>
<protein>
    <submittedName>
        <fullName evidence="1">Uncharacterized protein</fullName>
    </submittedName>
</protein>
<gene>
    <name evidence="1" type="ORF">D5086_0000121290</name>
</gene>
<dbReference type="AlphaFoldDB" id="A0A4V6A9D4"/>
<accession>A0A4V6A9D4</accession>
<evidence type="ECO:0000313" key="1">
    <source>
        <dbReference type="EMBL" id="TKS06606.1"/>
    </source>
</evidence>
<organism evidence="1">
    <name type="scientific">Populus alba</name>
    <name type="common">White poplar</name>
    <dbReference type="NCBI Taxonomy" id="43335"/>
    <lineage>
        <taxon>Eukaryota</taxon>
        <taxon>Viridiplantae</taxon>
        <taxon>Streptophyta</taxon>
        <taxon>Embryophyta</taxon>
        <taxon>Tracheophyta</taxon>
        <taxon>Spermatophyta</taxon>
        <taxon>Magnoliopsida</taxon>
        <taxon>eudicotyledons</taxon>
        <taxon>Gunneridae</taxon>
        <taxon>Pentapetalae</taxon>
        <taxon>rosids</taxon>
        <taxon>fabids</taxon>
        <taxon>Malpighiales</taxon>
        <taxon>Salicaceae</taxon>
        <taxon>Saliceae</taxon>
        <taxon>Populus</taxon>
    </lineage>
</organism>
<sequence>MARREENYGPFGGNHLRDGYQGMQAVWDQLDCHSVGIVGIATLKGRMQTEFGDINARFDDLTTMLEELGLCANMNRGRREPCAVDEARNQPVLELIRANPLGQYD</sequence>
<name>A0A4V6A9D4_POPAL</name>
<proteinExistence type="predicted"/>
<comment type="caution">
    <text evidence="1">The sequence shown here is derived from an EMBL/GenBank/DDBJ whole genome shotgun (WGS) entry which is preliminary data.</text>
</comment>
<dbReference type="EMBL" id="RCHU01000349">
    <property type="protein sequence ID" value="TKS06606.1"/>
    <property type="molecule type" value="Genomic_DNA"/>
</dbReference>